<evidence type="ECO:0000256" key="2">
    <source>
        <dbReference type="ARBA" id="ARBA00012438"/>
    </source>
</evidence>
<dbReference type="Pfam" id="PF07730">
    <property type="entry name" value="HisKA_3"/>
    <property type="match status" value="1"/>
</dbReference>
<evidence type="ECO:0000313" key="7">
    <source>
        <dbReference type="EMBL" id="SUN79658.1"/>
    </source>
</evidence>
<comment type="catalytic activity">
    <reaction evidence="1">
        <text>ATP + protein L-histidine = ADP + protein N-phospho-L-histidine.</text>
        <dbReference type="EC" id="2.7.13.3"/>
    </reaction>
</comment>
<keyword evidence="3 7" id="KW-0808">Transferase</keyword>
<dbReference type="EMBL" id="UHFT01000001">
    <property type="protein sequence ID" value="SUN79658.1"/>
    <property type="molecule type" value="Genomic_DNA"/>
</dbReference>
<dbReference type="Gene3D" id="3.30.565.10">
    <property type="entry name" value="Histidine kinase-like ATPase, C-terminal domain"/>
    <property type="match status" value="1"/>
</dbReference>
<evidence type="ECO:0000259" key="6">
    <source>
        <dbReference type="Pfam" id="PF07730"/>
    </source>
</evidence>
<dbReference type="EC" id="2.7.13.3" evidence="2"/>
<evidence type="ECO:0000256" key="1">
    <source>
        <dbReference type="ARBA" id="ARBA00000085"/>
    </source>
</evidence>
<name>A0A380L2C2_9STRE</name>
<dbReference type="InterPro" id="IPR050482">
    <property type="entry name" value="Sensor_HK_TwoCompSys"/>
</dbReference>
<dbReference type="GO" id="GO:0016020">
    <property type="term" value="C:membrane"/>
    <property type="evidence" value="ECO:0007669"/>
    <property type="project" value="InterPro"/>
</dbReference>
<evidence type="ECO:0000256" key="5">
    <source>
        <dbReference type="ARBA" id="ARBA00023012"/>
    </source>
</evidence>
<dbReference type="InterPro" id="IPR011712">
    <property type="entry name" value="Sig_transdc_His_kin_sub3_dim/P"/>
</dbReference>
<protein>
    <recommendedName>
        <fullName evidence="2">histidine kinase</fullName>
        <ecNumber evidence="2">2.7.13.3</ecNumber>
    </recommendedName>
</protein>
<dbReference type="Proteomes" id="UP000255236">
    <property type="component" value="Unassembled WGS sequence"/>
</dbReference>
<gene>
    <name evidence="7" type="primary">desK_1</name>
    <name evidence="7" type="ORF">NCTC11063_00370</name>
</gene>
<keyword evidence="8" id="KW-1185">Reference proteome</keyword>
<sequence length="204" mass="23095">MELVPAQLNLFLAENKRNRIGRDLHDSLGHTFAMLSLKTELVQQLLKMSQYEQAGKELAEVHDISKQSMADVRRIIDNLKSRTLHEELITIQTMLEMSDVRVHLDNQLNIASISPSMQSSITMILLELAANIIKHAQAKHCIIYLISDARNLILDVEDDGIGFEEITGKELHSICERLTILSGNVEILNHRKPTKIQVVIAIEE</sequence>
<dbReference type="PANTHER" id="PTHR24421:SF63">
    <property type="entry name" value="SENSOR HISTIDINE KINASE DESK"/>
    <property type="match status" value="1"/>
</dbReference>
<comment type="caution">
    <text evidence="7">The sequence shown here is derived from an EMBL/GenBank/DDBJ whole genome shotgun (WGS) entry which is preliminary data.</text>
</comment>
<evidence type="ECO:0000256" key="3">
    <source>
        <dbReference type="ARBA" id="ARBA00022679"/>
    </source>
</evidence>
<dbReference type="SUPFAM" id="SSF55874">
    <property type="entry name" value="ATPase domain of HSP90 chaperone/DNA topoisomerase II/histidine kinase"/>
    <property type="match status" value="1"/>
</dbReference>
<proteinExistence type="predicted"/>
<dbReference type="PANTHER" id="PTHR24421">
    <property type="entry name" value="NITRATE/NITRITE SENSOR PROTEIN NARX-RELATED"/>
    <property type="match status" value="1"/>
</dbReference>
<organism evidence="7 8">
    <name type="scientific">Streptococcus milleri</name>
    <dbReference type="NCBI Taxonomy" id="33040"/>
    <lineage>
        <taxon>Bacteria</taxon>
        <taxon>Bacillati</taxon>
        <taxon>Bacillota</taxon>
        <taxon>Bacilli</taxon>
        <taxon>Lactobacillales</taxon>
        <taxon>Streptococcaceae</taxon>
        <taxon>Streptococcus</taxon>
    </lineage>
</organism>
<evidence type="ECO:0000256" key="4">
    <source>
        <dbReference type="ARBA" id="ARBA00022777"/>
    </source>
</evidence>
<keyword evidence="5" id="KW-0902">Two-component regulatory system</keyword>
<dbReference type="GO" id="GO:0000155">
    <property type="term" value="F:phosphorelay sensor kinase activity"/>
    <property type="evidence" value="ECO:0007669"/>
    <property type="project" value="InterPro"/>
</dbReference>
<evidence type="ECO:0000313" key="8">
    <source>
        <dbReference type="Proteomes" id="UP000255236"/>
    </source>
</evidence>
<dbReference type="GO" id="GO:0046983">
    <property type="term" value="F:protein dimerization activity"/>
    <property type="evidence" value="ECO:0007669"/>
    <property type="project" value="InterPro"/>
</dbReference>
<accession>A0A380L2C2</accession>
<reference evidence="7" key="1">
    <citation type="submission" date="2018-06" db="EMBL/GenBank/DDBJ databases">
        <authorList>
            <consortium name="Pathogen Informatics"/>
            <person name="Doyle S."/>
        </authorList>
    </citation>
    <scope>NUCLEOTIDE SEQUENCE [LARGE SCALE GENOMIC DNA]</scope>
    <source>
        <strain evidence="7">NCTC11063</strain>
    </source>
</reference>
<keyword evidence="4 7" id="KW-0418">Kinase</keyword>
<feature type="domain" description="Signal transduction histidine kinase subgroup 3 dimerisation and phosphoacceptor" evidence="6">
    <location>
        <begin position="17"/>
        <end position="83"/>
    </location>
</feature>
<dbReference type="Gene3D" id="1.20.5.1930">
    <property type="match status" value="1"/>
</dbReference>
<dbReference type="InterPro" id="IPR036890">
    <property type="entry name" value="HATPase_C_sf"/>
</dbReference>
<dbReference type="AlphaFoldDB" id="A0A380L2C2"/>